<evidence type="ECO:0000313" key="2">
    <source>
        <dbReference type="Proteomes" id="UP000308038"/>
    </source>
</evidence>
<dbReference type="EMBL" id="SSTI01000004">
    <property type="protein sequence ID" value="THG40447.1"/>
    <property type="molecule type" value="Genomic_DNA"/>
</dbReference>
<dbReference type="RefSeq" id="WP_136451143.1">
    <property type="nucleotide sequence ID" value="NZ_SSTI01000004.1"/>
</dbReference>
<comment type="caution">
    <text evidence="1">The sequence shown here is derived from an EMBL/GenBank/DDBJ whole genome shotgun (WGS) entry which is preliminary data.</text>
</comment>
<accession>A0ABY2QI95</accession>
<evidence type="ECO:0008006" key="3">
    <source>
        <dbReference type="Google" id="ProtNLM"/>
    </source>
</evidence>
<proteinExistence type="predicted"/>
<keyword evidence="2" id="KW-1185">Reference proteome</keyword>
<evidence type="ECO:0000313" key="1">
    <source>
        <dbReference type="EMBL" id="THG40447.1"/>
    </source>
</evidence>
<organism evidence="1 2">
    <name type="scientific">Sphingomonas olei</name>
    <dbReference type="NCBI Taxonomy" id="1886787"/>
    <lineage>
        <taxon>Bacteria</taxon>
        <taxon>Pseudomonadati</taxon>
        <taxon>Pseudomonadota</taxon>
        <taxon>Alphaproteobacteria</taxon>
        <taxon>Sphingomonadales</taxon>
        <taxon>Sphingomonadaceae</taxon>
        <taxon>Sphingomonas</taxon>
    </lineage>
</organism>
<gene>
    <name evidence="1" type="ORF">E5988_06345</name>
</gene>
<sequence>MPWYRAGSVAVTNGSAIVTGAGTDFVGNTQAGEAFLGPDGREYEISGVQSATQLTIIPAYQGASAGGQAYGIQPTASFARDLAILAAQLLNTFGAVRDGVGQGLFPDGSLAAPAMRFAADQDTGLRRVANNVLALTTGGQDILTAGTYVGIGTGSPLHKLHVNNSNNDPTFMLAGNNNNGLGVGVRADGFPAILSFSGSGMAFGGGLGGVAVEYGRFDNAGNMLIGTPFGTKHTVRKDGAEGSSVFEVYNGFTVFNSTGLGWNQAGATVWLTKNITTNRTINAAGTINASGADYAEYMFKSAGCGIIAKGDVCGVDQDGKLTKTWADAVSFVIKSTDPSLVGGDTWGAHLPPKPDEPTPEPIAPVFPTSPFNGADEASLTAWQVAYPALVAAYNAEQAVYQAEHAAWQQATEAYAVALAEWEQDLEAARQCVDRIAFCGQVPCNVTGDFDVGDYIIAAANGAGIKAIAVKPDAITLPQYMRRIGKVWAIRDGRAWIDVQHG</sequence>
<protein>
    <recommendedName>
        <fullName evidence="3">Peptidase S74 domain-containing protein</fullName>
    </recommendedName>
</protein>
<reference evidence="1 2" key="1">
    <citation type="submission" date="2019-04" db="EMBL/GenBank/DDBJ databases">
        <title>Microbes associate with the intestines of laboratory mice.</title>
        <authorList>
            <person name="Navarre W."/>
            <person name="Wong E."/>
            <person name="Huang K.C."/>
            <person name="Tropini C."/>
            <person name="Ng K."/>
            <person name="Yu B."/>
        </authorList>
    </citation>
    <scope>NUCLEOTIDE SEQUENCE [LARGE SCALE GENOMIC DNA]</scope>
    <source>
        <strain evidence="1 2">NM83_B4-11</strain>
    </source>
</reference>
<dbReference type="Proteomes" id="UP000308038">
    <property type="component" value="Unassembled WGS sequence"/>
</dbReference>
<name>A0ABY2QI95_9SPHN</name>